<organism evidence="2 3">
    <name type="scientific">Candidatus Protochlamydia amoebophila</name>
    <dbReference type="NCBI Taxonomy" id="362787"/>
    <lineage>
        <taxon>Bacteria</taxon>
        <taxon>Pseudomonadati</taxon>
        <taxon>Chlamydiota</taxon>
        <taxon>Chlamydiia</taxon>
        <taxon>Parachlamydiales</taxon>
        <taxon>Parachlamydiaceae</taxon>
        <taxon>Candidatus Protochlamydia</taxon>
    </lineage>
</organism>
<dbReference type="AlphaFoldDB" id="A0A0C1JUJ8"/>
<dbReference type="GO" id="GO:0006357">
    <property type="term" value="P:regulation of transcription by RNA polymerase II"/>
    <property type="evidence" value="ECO:0007669"/>
    <property type="project" value="TreeGrafter"/>
</dbReference>
<protein>
    <submittedName>
        <fullName evidence="2">Putative exopolyphosphatase</fullName>
    </submittedName>
</protein>
<dbReference type="InterPro" id="IPR003695">
    <property type="entry name" value="Ppx_GppA_N"/>
</dbReference>
<dbReference type="PATRIC" id="fig|362787.3.peg.1855"/>
<evidence type="ECO:0000313" key="2">
    <source>
        <dbReference type="EMBL" id="KIC70967.1"/>
    </source>
</evidence>
<dbReference type="Gene3D" id="3.30.420.150">
    <property type="entry name" value="Exopolyphosphatase. Domain 2"/>
    <property type="match status" value="1"/>
</dbReference>
<dbReference type="PANTHER" id="PTHR30005">
    <property type="entry name" value="EXOPOLYPHOSPHATASE"/>
    <property type="match status" value="1"/>
</dbReference>
<proteinExistence type="predicted"/>
<comment type="caution">
    <text evidence="2">The sequence shown here is derived from an EMBL/GenBank/DDBJ whole genome shotgun (WGS) entry which is preliminary data.</text>
</comment>
<dbReference type="SUPFAM" id="SSF53067">
    <property type="entry name" value="Actin-like ATPase domain"/>
    <property type="match status" value="1"/>
</dbReference>
<sequence length="343" mass="37769">MMNQRLAWLFMTLFVVFALFAISKQMTEPKGEIRAALDIGSGATNLKVARVDPETNKIISQIFERSIPVPYQKHLEQSNDNTFDQVVKQQGMQAIKSLKEIADGYQAKKIIAVATAAFRQAANAPQFAQEIEKQTGVQVRIINQDEEGIMAFRGALALSSAEPEKTVVWDIGGGSMQLTTLTESGTYLVEKGKTASISFKNAIIQQIKQKNIATDPSPNPMTLKEMNTALDYAGTLALQTDPYILEKIHHPSTKMIAVGSLFNYGIRPVVDNNQKIEQVELEMAVYKMAGKNDADLPGGTLAEVAVSNPLLVLGYMKALQISRLEIMQVNNADGALTYPPYWK</sequence>
<dbReference type="EMBL" id="JSAN01000127">
    <property type="protein sequence ID" value="KIC70967.1"/>
    <property type="molecule type" value="Genomic_DNA"/>
</dbReference>
<dbReference type="PANTHER" id="PTHR30005:SF0">
    <property type="entry name" value="RETROGRADE REGULATION PROTEIN 2"/>
    <property type="match status" value="1"/>
</dbReference>
<dbReference type="Gene3D" id="3.30.420.40">
    <property type="match status" value="1"/>
</dbReference>
<accession>A0A0C1JUJ8</accession>
<dbReference type="InterPro" id="IPR050273">
    <property type="entry name" value="GppA/Ppx_hydrolase"/>
</dbReference>
<reference evidence="2 3" key="1">
    <citation type="journal article" date="2014" name="Mol. Biol. Evol.">
        <title>Massive expansion of Ubiquitination-related gene families within the Chlamydiae.</title>
        <authorList>
            <person name="Domman D."/>
            <person name="Collingro A."/>
            <person name="Lagkouvardos I."/>
            <person name="Gehre L."/>
            <person name="Weinmaier T."/>
            <person name="Rattei T."/>
            <person name="Subtil A."/>
            <person name="Horn M."/>
        </authorList>
    </citation>
    <scope>NUCLEOTIDE SEQUENCE [LARGE SCALE GENOMIC DNA]</scope>
    <source>
        <strain evidence="2 3">EI2</strain>
    </source>
</reference>
<feature type="domain" description="Ppx/GppA phosphatase N-terminal" evidence="1">
    <location>
        <begin position="72"/>
        <end position="183"/>
    </location>
</feature>
<dbReference type="Proteomes" id="UP000031465">
    <property type="component" value="Unassembled WGS sequence"/>
</dbReference>
<gene>
    <name evidence="2" type="primary">ppx</name>
    <name evidence="2" type="ORF">DB44_FE00180</name>
</gene>
<dbReference type="Pfam" id="PF02541">
    <property type="entry name" value="Ppx-GppA"/>
    <property type="match status" value="1"/>
</dbReference>
<evidence type="ECO:0000313" key="3">
    <source>
        <dbReference type="Proteomes" id="UP000031465"/>
    </source>
</evidence>
<dbReference type="InterPro" id="IPR043129">
    <property type="entry name" value="ATPase_NBD"/>
</dbReference>
<evidence type="ECO:0000259" key="1">
    <source>
        <dbReference type="Pfam" id="PF02541"/>
    </source>
</evidence>
<name>A0A0C1JUJ8_9BACT</name>